<proteinExistence type="predicted"/>
<evidence type="ECO:0000313" key="2">
    <source>
        <dbReference type="Proteomes" id="UP000479226"/>
    </source>
</evidence>
<comment type="caution">
    <text evidence="1">The sequence shown here is derived from an EMBL/GenBank/DDBJ whole genome shotgun (WGS) entry which is preliminary data.</text>
</comment>
<keyword evidence="2" id="KW-1185">Reference proteome</keyword>
<evidence type="ECO:0000313" key="1">
    <source>
        <dbReference type="EMBL" id="NGN83166.1"/>
    </source>
</evidence>
<dbReference type="EMBL" id="JAAKZI010000008">
    <property type="protein sequence ID" value="NGN83166.1"/>
    <property type="molecule type" value="Genomic_DNA"/>
</dbReference>
<protein>
    <submittedName>
        <fullName evidence="1">Uncharacterized protein</fullName>
    </submittedName>
</protein>
<organism evidence="1 2">
    <name type="scientific">Arthrobacter silviterrae</name>
    <dbReference type="NCBI Taxonomy" id="2026658"/>
    <lineage>
        <taxon>Bacteria</taxon>
        <taxon>Bacillati</taxon>
        <taxon>Actinomycetota</taxon>
        <taxon>Actinomycetes</taxon>
        <taxon>Micrococcales</taxon>
        <taxon>Micrococcaceae</taxon>
        <taxon>Arthrobacter</taxon>
    </lineage>
</organism>
<dbReference type="RefSeq" id="WP_165181264.1">
    <property type="nucleotide sequence ID" value="NZ_JAAKZI010000008.1"/>
</dbReference>
<gene>
    <name evidence="1" type="ORF">G6N77_06775</name>
</gene>
<sequence length="115" mass="12394">MKKETAWVSAKINPSHQPSNGEILMSKNRVTVKRLASKSFIEDVEESRQSGTPTFLGPKAYSESGRLGIFATFTKDSGVVWNVDHSVDATFSSEEILSFLGAVAAMDVDAIGGAR</sequence>
<dbReference type="Proteomes" id="UP000479226">
    <property type="component" value="Unassembled WGS sequence"/>
</dbReference>
<accession>A0ABX0DBR0</accession>
<name>A0ABX0DBR0_9MICC</name>
<reference evidence="1 2" key="1">
    <citation type="submission" date="2020-02" db="EMBL/GenBank/DDBJ databases">
        <title>Genome sequence of the type strain DSM 27180 of Arthrobacter silviterrae.</title>
        <authorList>
            <person name="Gao J."/>
            <person name="Sun J."/>
        </authorList>
    </citation>
    <scope>NUCLEOTIDE SEQUENCE [LARGE SCALE GENOMIC DNA]</scope>
    <source>
        <strain evidence="1 2">DSM 27180</strain>
    </source>
</reference>